<accession>A0A7S2X8Q9</accession>
<feature type="region of interest" description="Disordered" evidence="1">
    <location>
        <begin position="34"/>
        <end position="85"/>
    </location>
</feature>
<dbReference type="AlphaFoldDB" id="A0A7S2X8Q9"/>
<dbReference type="PANTHER" id="PTHR15615:SF108">
    <property type="entry name" value="PROTEIN CNPPD1"/>
    <property type="match status" value="1"/>
</dbReference>
<protein>
    <recommendedName>
        <fullName evidence="3">Cyclin</fullName>
    </recommendedName>
</protein>
<dbReference type="InterPro" id="IPR013922">
    <property type="entry name" value="Cyclin_PHO80-like"/>
</dbReference>
<reference evidence="2" key="1">
    <citation type="submission" date="2021-01" db="EMBL/GenBank/DDBJ databases">
        <authorList>
            <person name="Corre E."/>
            <person name="Pelletier E."/>
            <person name="Niang G."/>
            <person name="Scheremetjew M."/>
            <person name="Finn R."/>
            <person name="Kale V."/>
            <person name="Holt S."/>
            <person name="Cochrane G."/>
            <person name="Meng A."/>
            <person name="Brown T."/>
            <person name="Cohen L."/>
        </authorList>
    </citation>
    <scope>NUCLEOTIDE SEQUENCE</scope>
    <source>
        <strain evidence="2">CCMP622</strain>
    </source>
</reference>
<dbReference type="PANTHER" id="PTHR15615">
    <property type="match status" value="1"/>
</dbReference>
<name>A0A7S2X8Q9_9EUKA</name>
<dbReference type="SUPFAM" id="SSF47954">
    <property type="entry name" value="Cyclin-like"/>
    <property type="match status" value="1"/>
</dbReference>
<dbReference type="GO" id="GO:0019901">
    <property type="term" value="F:protein kinase binding"/>
    <property type="evidence" value="ECO:0007669"/>
    <property type="project" value="InterPro"/>
</dbReference>
<dbReference type="Pfam" id="PF08613">
    <property type="entry name" value="Cyclin"/>
    <property type="match status" value="1"/>
</dbReference>
<feature type="compositionally biased region" description="Basic residues" evidence="1">
    <location>
        <begin position="65"/>
        <end position="74"/>
    </location>
</feature>
<feature type="region of interest" description="Disordered" evidence="1">
    <location>
        <begin position="1"/>
        <end position="22"/>
    </location>
</feature>
<organism evidence="2">
    <name type="scientific">Lotharella oceanica</name>
    <dbReference type="NCBI Taxonomy" id="641309"/>
    <lineage>
        <taxon>Eukaryota</taxon>
        <taxon>Sar</taxon>
        <taxon>Rhizaria</taxon>
        <taxon>Cercozoa</taxon>
        <taxon>Chlorarachniophyceae</taxon>
        <taxon>Lotharella</taxon>
    </lineage>
</organism>
<dbReference type="EMBL" id="HBHP01004571">
    <property type="protein sequence ID" value="CAD9749737.1"/>
    <property type="molecule type" value="Transcribed_RNA"/>
</dbReference>
<proteinExistence type="predicted"/>
<sequence>MHEPSISTQKPVPMEQESRTPEYIEKLDFIARNFSTPPTSRKKQPISASASGFLESGRHSDAKIKLAKPQHRSSSRPGGSPDIKQIESSAGEVDNVVFFLDCIARRLVHHKEKENGIMTSFHSIHQPSISIGDYVKRISQFAKCSPQSYILAVIYIDRLVRADENIELSLLTIHRLVLTAITVASKFMDDHYHSNATLARIGGTSGKELNQLELEFVFSLRFELHVSPECFSAYRRHIGNFRATHQA</sequence>
<dbReference type="Gene3D" id="1.10.472.10">
    <property type="entry name" value="Cyclin-like"/>
    <property type="match status" value="1"/>
</dbReference>
<gene>
    <name evidence="2" type="ORF">LSP00402_LOCUS2860</name>
</gene>
<evidence type="ECO:0000313" key="2">
    <source>
        <dbReference type="EMBL" id="CAD9749737.1"/>
    </source>
</evidence>
<evidence type="ECO:0000256" key="1">
    <source>
        <dbReference type="SAM" id="MobiDB-lite"/>
    </source>
</evidence>
<evidence type="ECO:0008006" key="3">
    <source>
        <dbReference type="Google" id="ProtNLM"/>
    </source>
</evidence>
<dbReference type="InterPro" id="IPR036915">
    <property type="entry name" value="Cyclin-like_sf"/>
</dbReference>
<feature type="compositionally biased region" description="Polar residues" evidence="1">
    <location>
        <begin position="1"/>
        <end position="10"/>
    </location>
</feature>